<organism evidence="4 5">
    <name type="scientific">Geoalkalibacter ferrihydriticus DSM 17813</name>
    <dbReference type="NCBI Taxonomy" id="1121915"/>
    <lineage>
        <taxon>Bacteria</taxon>
        <taxon>Pseudomonadati</taxon>
        <taxon>Thermodesulfobacteriota</taxon>
        <taxon>Desulfuromonadia</taxon>
        <taxon>Desulfuromonadales</taxon>
        <taxon>Geoalkalibacteraceae</taxon>
        <taxon>Geoalkalibacter</taxon>
    </lineage>
</organism>
<proteinExistence type="inferred from homology"/>
<feature type="domain" description="STAS" evidence="3">
    <location>
        <begin position="1"/>
        <end position="110"/>
    </location>
</feature>
<dbReference type="AlphaFoldDB" id="A0A0C2HVW8"/>
<evidence type="ECO:0000313" key="5">
    <source>
        <dbReference type="Proteomes" id="UP000035068"/>
    </source>
</evidence>
<accession>A0A0C2HVW8</accession>
<dbReference type="Proteomes" id="UP000035068">
    <property type="component" value="Unassembled WGS sequence"/>
</dbReference>
<dbReference type="PROSITE" id="PS50801">
    <property type="entry name" value="STAS"/>
    <property type="match status" value="1"/>
</dbReference>
<dbReference type="InterPro" id="IPR002645">
    <property type="entry name" value="STAS_dom"/>
</dbReference>
<comment type="caution">
    <text evidence="4">The sequence shown here is derived from an EMBL/GenBank/DDBJ whole genome shotgun (WGS) entry which is preliminary data.</text>
</comment>
<dbReference type="SUPFAM" id="SSF52091">
    <property type="entry name" value="SpoIIaa-like"/>
    <property type="match status" value="1"/>
</dbReference>
<dbReference type="GO" id="GO:0043856">
    <property type="term" value="F:anti-sigma factor antagonist activity"/>
    <property type="evidence" value="ECO:0007669"/>
    <property type="project" value="InterPro"/>
</dbReference>
<dbReference type="RefSeq" id="WP_040097928.1">
    <property type="nucleotide sequence ID" value="NZ_JWJD01000002.1"/>
</dbReference>
<dbReference type="EMBL" id="JWJD01000002">
    <property type="protein sequence ID" value="KIH76877.1"/>
    <property type="molecule type" value="Genomic_DNA"/>
</dbReference>
<dbReference type="Gene3D" id="3.30.750.24">
    <property type="entry name" value="STAS domain"/>
    <property type="match status" value="1"/>
</dbReference>
<comment type="similarity">
    <text evidence="1 2">Belongs to the anti-sigma-factor antagonist family.</text>
</comment>
<dbReference type="Pfam" id="PF01740">
    <property type="entry name" value="STAS"/>
    <property type="match status" value="1"/>
</dbReference>
<dbReference type="InterPro" id="IPR003658">
    <property type="entry name" value="Anti-sigma_ant"/>
</dbReference>
<protein>
    <recommendedName>
        <fullName evidence="2">Anti-sigma factor antagonist</fullName>
    </recommendedName>
</protein>
<dbReference type="PANTHER" id="PTHR33495">
    <property type="entry name" value="ANTI-SIGMA FACTOR ANTAGONIST TM_1081-RELATED-RELATED"/>
    <property type="match status" value="1"/>
</dbReference>
<evidence type="ECO:0000313" key="4">
    <source>
        <dbReference type="EMBL" id="KIH76877.1"/>
    </source>
</evidence>
<dbReference type="NCBIfam" id="TIGR00377">
    <property type="entry name" value="ant_ant_sig"/>
    <property type="match status" value="1"/>
</dbReference>
<sequence>MNIETKKEANVTVATVTGRLDAVTASVYEAKIKELIANGEIALIIDFDGLDYISSAGLRGLLTTAKQLKAKGGQVRFANVKGTVREVFDISGFGTIFQMDDSVAASLAAFS</sequence>
<keyword evidence="5" id="KW-1185">Reference proteome</keyword>
<gene>
    <name evidence="4" type="ORF">GFER_07180</name>
</gene>
<reference evidence="4 5" key="1">
    <citation type="submission" date="2014-12" db="EMBL/GenBank/DDBJ databases">
        <title>Genomes of Geoalkalibacter ferrihydriticus and Geoalkalibacter subterraneus, two haloalkaliphilic metal-reducing members of the Geobacteraceae.</title>
        <authorList>
            <person name="Badalamenti J.P."/>
            <person name="Torres C.I."/>
            <person name="Krajmalnik-Brown R."/>
            <person name="Bond D.R."/>
        </authorList>
    </citation>
    <scope>NUCLEOTIDE SEQUENCE [LARGE SCALE GENOMIC DNA]</scope>
    <source>
        <strain evidence="4 5">DSM 17813</strain>
    </source>
</reference>
<dbReference type="CDD" id="cd07043">
    <property type="entry name" value="STAS_anti-anti-sigma_factors"/>
    <property type="match status" value="1"/>
</dbReference>
<evidence type="ECO:0000256" key="2">
    <source>
        <dbReference type="RuleBase" id="RU003749"/>
    </source>
</evidence>
<evidence type="ECO:0000256" key="1">
    <source>
        <dbReference type="ARBA" id="ARBA00009013"/>
    </source>
</evidence>
<dbReference type="InterPro" id="IPR036513">
    <property type="entry name" value="STAS_dom_sf"/>
</dbReference>
<name>A0A0C2HVW8_9BACT</name>
<evidence type="ECO:0000259" key="3">
    <source>
        <dbReference type="PROSITE" id="PS50801"/>
    </source>
</evidence>